<dbReference type="InterPro" id="IPR036737">
    <property type="entry name" value="OmpA-like_sf"/>
</dbReference>
<evidence type="ECO:0000256" key="3">
    <source>
        <dbReference type="ARBA" id="ARBA00023237"/>
    </source>
</evidence>
<feature type="region of interest" description="Disordered" evidence="5">
    <location>
        <begin position="27"/>
        <end position="53"/>
    </location>
</feature>
<keyword evidence="3" id="KW-0998">Cell outer membrane</keyword>
<accession>A0A7K0BRS1</accession>
<dbReference type="PROSITE" id="PS51257">
    <property type="entry name" value="PROKAR_LIPOPROTEIN"/>
    <property type="match status" value="1"/>
</dbReference>
<dbReference type="PANTHER" id="PTHR30329">
    <property type="entry name" value="STATOR ELEMENT OF FLAGELLAR MOTOR COMPLEX"/>
    <property type="match status" value="1"/>
</dbReference>
<reference evidence="7 8" key="1">
    <citation type="submission" date="2019-10" db="EMBL/GenBank/DDBJ databases">
        <title>Actinomadura rubteroloni sp. nov. and Actinomadura macrotermitis sp. nov., isolated from the gut of fungus growing-termite Macrotermes natalensis.</title>
        <authorList>
            <person name="Benndorf R."/>
            <person name="Martin K."/>
            <person name="Kuefner M."/>
            <person name="De Beer W."/>
            <person name="Kaster A.-K."/>
            <person name="Vollmers J."/>
            <person name="Poulsen M."/>
            <person name="Beemelmanns C."/>
        </authorList>
    </citation>
    <scope>NUCLEOTIDE SEQUENCE [LARGE SCALE GENOMIC DNA]</scope>
    <source>
        <strain evidence="7 8">RB68</strain>
    </source>
</reference>
<feature type="region of interest" description="Disordered" evidence="5">
    <location>
        <begin position="313"/>
        <end position="385"/>
    </location>
</feature>
<dbReference type="InterPro" id="IPR006664">
    <property type="entry name" value="OMP_bac"/>
</dbReference>
<keyword evidence="8" id="KW-1185">Reference proteome</keyword>
<dbReference type="PROSITE" id="PS51123">
    <property type="entry name" value="OMPA_2"/>
    <property type="match status" value="1"/>
</dbReference>
<evidence type="ECO:0000259" key="6">
    <source>
        <dbReference type="PROSITE" id="PS51123"/>
    </source>
</evidence>
<feature type="region of interest" description="Disordered" evidence="5">
    <location>
        <begin position="277"/>
        <end position="297"/>
    </location>
</feature>
<dbReference type="PANTHER" id="PTHR30329:SF21">
    <property type="entry name" value="LIPOPROTEIN YIAD-RELATED"/>
    <property type="match status" value="1"/>
</dbReference>
<dbReference type="Pfam" id="PF00691">
    <property type="entry name" value="OmpA"/>
    <property type="match status" value="1"/>
</dbReference>
<dbReference type="Gene3D" id="3.30.1330.60">
    <property type="entry name" value="OmpA-like domain"/>
    <property type="match status" value="1"/>
</dbReference>
<protein>
    <recommendedName>
        <fullName evidence="6">OmpA-like domain-containing protein</fullName>
    </recommendedName>
</protein>
<evidence type="ECO:0000313" key="7">
    <source>
        <dbReference type="EMBL" id="MQY03851.1"/>
    </source>
</evidence>
<dbReference type="EMBL" id="WEGH01000001">
    <property type="protein sequence ID" value="MQY03851.1"/>
    <property type="molecule type" value="Genomic_DNA"/>
</dbReference>
<feature type="domain" description="OmpA-like" evidence="6">
    <location>
        <begin position="232"/>
        <end position="350"/>
    </location>
</feature>
<feature type="compositionally biased region" description="Polar residues" evidence="5">
    <location>
        <begin position="36"/>
        <end position="50"/>
    </location>
</feature>
<feature type="compositionally biased region" description="Low complexity" evidence="5">
    <location>
        <begin position="355"/>
        <end position="368"/>
    </location>
</feature>
<organism evidence="7 8">
    <name type="scientific">Actinomadura macrotermitis</name>
    <dbReference type="NCBI Taxonomy" id="2585200"/>
    <lineage>
        <taxon>Bacteria</taxon>
        <taxon>Bacillati</taxon>
        <taxon>Actinomycetota</taxon>
        <taxon>Actinomycetes</taxon>
        <taxon>Streptosporangiales</taxon>
        <taxon>Thermomonosporaceae</taxon>
        <taxon>Actinomadura</taxon>
    </lineage>
</organism>
<evidence type="ECO:0000256" key="1">
    <source>
        <dbReference type="ARBA" id="ARBA00004442"/>
    </source>
</evidence>
<name>A0A7K0BRS1_9ACTN</name>
<comment type="caution">
    <text evidence="7">The sequence shown here is derived from an EMBL/GenBank/DDBJ whole genome shotgun (WGS) entry which is preliminary data.</text>
</comment>
<feature type="compositionally biased region" description="Polar residues" evidence="5">
    <location>
        <begin position="282"/>
        <end position="293"/>
    </location>
</feature>
<comment type="subcellular location">
    <subcellularLocation>
        <location evidence="1">Cell outer membrane</location>
    </subcellularLocation>
</comment>
<dbReference type="CDD" id="cd07185">
    <property type="entry name" value="OmpA_C-like"/>
    <property type="match status" value="1"/>
</dbReference>
<sequence length="511" mass="52960">MGMKPLFLRTAALTGALALVLTSCGGDDKKGKPPATGSSTGASAPQNGVLGSQPLFQDPQARVELLALERVADKAVVARMRVVNQSAQPLDFGSMLSAEAGDGRDVGTFDSNAVSGIALFDGGASQLHYPLVSSAKECLCTRANFPKVAAGASWDIAAAFPPPKPGVGKMTVLFPGAAPFFDVAVGTRADGTVPVDDSGKTVDAATTETRPPRVIPVIATTQNDTGAEDDSGQDLRVRISSDVLFALNKADLSPRAQTILADVAKKIDASTGTTVKIDGHTDNSGNDAINQPLSERRAQSVEAKLKTLVTRPGVGYESKGHGSTEPLVPNDSAEGRAKNRRVSVTFTRPKPAPQPAATGAGRPAGPQASGTIAGSPLPPGWTGAWPKKAKVTVDRLQRAADGYTALTMTVHNDDPAVLNVNSLFTAPPGDGYKWESLSGVVLSAGGKRYRVLKDDRGVAVAPRMAALDTRLKEVGQGEQLTLTALYKLPPEVSAVSVEVPYFAKIDGIAVG</sequence>
<gene>
    <name evidence="7" type="ORF">ACRB68_18970</name>
</gene>
<dbReference type="GO" id="GO:0009279">
    <property type="term" value="C:cell outer membrane"/>
    <property type="evidence" value="ECO:0007669"/>
    <property type="project" value="UniProtKB-SubCell"/>
</dbReference>
<keyword evidence="2 4" id="KW-0472">Membrane</keyword>
<dbReference type="PRINTS" id="PR01021">
    <property type="entry name" value="OMPADOMAIN"/>
</dbReference>
<dbReference type="Proteomes" id="UP000487268">
    <property type="component" value="Unassembled WGS sequence"/>
</dbReference>
<dbReference type="AlphaFoldDB" id="A0A7K0BRS1"/>
<dbReference type="InterPro" id="IPR006665">
    <property type="entry name" value="OmpA-like"/>
</dbReference>
<evidence type="ECO:0000313" key="8">
    <source>
        <dbReference type="Proteomes" id="UP000487268"/>
    </source>
</evidence>
<evidence type="ECO:0000256" key="4">
    <source>
        <dbReference type="PROSITE-ProRule" id="PRU00473"/>
    </source>
</evidence>
<evidence type="ECO:0000256" key="5">
    <source>
        <dbReference type="SAM" id="MobiDB-lite"/>
    </source>
</evidence>
<proteinExistence type="predicted"/>
<evidence type="ECO:0000256" key="2">
    <source>
        <dbReference type="ARBA" id="ARBA00023136"/>
    </source>
</evidence>
<dbReference type="SUPFAM" id="SSF103088">
    <property type="entry name" value="OmpA-like"/>
    <property type="match status" value="1"/>
</dbReference>
<dbReference type="InterPro" id="IPR050330">
    <property type="entry name" value="Bact_OuterMem_StrucFunc"/>
</dbReference>